<dbReference type="AlphaFoldDB" id="A0AAD4XA64"/>
<name>A0AAD4XA64_9MAGN</name>
<gene>
    <name evidence="1" type="ORF">MKW98_019527</name>
</gene>
<sequence length="148" mass="16066">MQVGRPADWKINMDGGESRESRSICLHTSISVVIVAMSSSCYYDDSDFLDYRCASPDSDAESSGLVSVTKVATVFSDDKGVEHGSKYARLGFADNTIRGPSGQSKESDIEDITDYDPSELVSVSKEETEFLGKLSVNISPYASFQHTG</sequence>
<dbReference type="Proteomes" id="UP001202328">
    <property type="component" value="Unassembled WGS sequence"/>
</dbReference>
<reference evidence="1" key="1">
    <citation type="submission" date="2022-04" db="EMBL/GenBank/DDBJ databases">
        <title>A functionally conserved STORR gene fusion in Papaver species that diverged 16.8 million years ago.</title>
        <authorList>
            <person name="Catania T."/>
        </authorList>
    </citation>
    <scope>NUCLEOTIDE SEQUENCE</scope>
    <source>
        <strain evidence="1">S-188037</strain>
    </source>
</reference>
<organism evidence="1 2">
    <name type="scientific">Papaver atlanticum</name>
    <dbReference type="NCBI Taxonomy" id="357466"/>
    <lineage>
        <taxon>Eukaryota</taxon>
        <taxon>Viridiplantae</taxon>
        <taxon>Streptophyta</taxon>
        <taxon>Embryophyta</taxon>
        <taxon>Tracheophyta</taxon>
        <taxon>Spermatophyta</taxon>
        <taxon>Magnoliopsida</taxon>
        <taxon>Ranunculales</taxon>
        <taxon>Papaveraceae</taxon>
        <taxon>Papaveroideae</taxon>
        <taxon>Papaver</taxon>
    </lineage>
</organism>
<dbReference type="EMBL" id="JAJJMB010012638">
    <property type="protein sequence ID" value="KAI3874954.1"/>
    <property type="molecule type" value="Genomic_DNA"/>
</dbReference>
<keyword evidence="2" id="KW-1185">Reference proteome</keyword>
<protein>
    <submittedName>
        <fullName evidence="1">Uncharacterized protein</fullName>
    </submittedName>
</protein>
<evidence type="ECO:0000313" key="2">
    <source>
        <dbReference type="Proteomes" id="UP001202328"/>
    </source>
</evidence>
<comment type="caution">
    <text evidence="1">The sequence shown here is derived from an EMBL/GenBank/DDBJ whole genome shotgun (WGS) entry which is preliminary data.</text>
</comment>
<evidence type="ECO:0000313" key="1">
    <source>
        <dbReference type="EMBL" id="KAI3874954.1"/>
    </source>
</evidence>
<proteinExistence type="predicted"/>
<accession>A0AAD4XA64</accession>